<dbReference type="EMBL" id="FQZL01000007">
    <property type="protein sequence ID" value="SHI80909.1"/>
    <property type="molecule type" value="Genomic_DNA"/>
</dbReference>
<dbReference type="STRING" id="1121476.SAMN02745751_01080"/>
<dbReference type="InterPro" id="IPR036188">
    <property type="entry name" value="FAD/NAD-bd_sf"/>
</dbReference>
<evidence type="ECO:0000256" key="10">
    <source>
        <dbReference type="ARBA" id="ARBA00030386"/>
    </source>
</evidence>
<dbReference type="SUPFAM" id="SSF51905">
    <property type="entry name" value="FAD/NAD(P)-binding domain"/>
    <property type="match status" value="1"/>
</dbReference>
<dbReference type="Pfam" id="PF02910">
    <property type="entry name" value="Succ_DH_flav_C"/>
    <property type="match status" value="1"/>
</dbReference>
<dbReference type="Gene3D" id="3.50.50.60">
    <property type="entry name" value="FAD/NAD(P)-binding domain"/>
    <property type="match status" value="1"/>
</dbReference>
<feature type="active site" description="Proton acceptor" evidence="12">
    <location>
        <position position="284"/>
    </location>
</feature>
<comment type="similarity">
    <text evidence="3">Belongs to the FAD-dependent oxidoreductase 2 family. NadB subfamily.</text>
</comment>
<reference evidence="15 16" key="1">
    <citation type="submission" date="2016-11" db="EMBL/GenBank/DDBJ databases">
        <authorList>
            <person name="Jaros S."/>
            <person name="Januszkiewicz K."/>
            <person name="Wedrychowicz H."/>
        </authorList>
    </citation>
    <scope>NUCLEOTIDE SEQUENCE [LARGE SCALE GENOMIC DNA]</scope>
    <source>
        <strain evidence="15 16">DSM 17477</strain>
    </source>
</reference>
<evidence type="ECO:0000256" key="3">
    <source>
        <dbReference type="ARBA" id="ARBA00008562"/>
    </source>
</evidence>
<evidence type="ECO:0000256" key="8">
    <source>
        <dbReference type="ARBA" id="ARBA00022827"/>
    </source>
</evidence>
<dbReference type="PANTHER" id="PTHR42716:SF2">
    <property type="entry name" value="L-ASPARTATE OXIDASE, CHLOROPLASTIC"/>
    <property type="match status" value="1"/>
</dbReference>
<evidence type="ECO:0000259" key="14">
    <source>
        <dbReference type="Pfam" id="PF02910"/>
    </source>
</evidence>
<evidence type="ECO:0000313" key="16">
    <source>
        <dbReference type="Proteomes" id="UP000184052"/>
    </source>
</evidence>
<dbReference type="Gene3D" id="3.90.700.10">
    <property type="entry name" value="Succinate dehydrogenase/fumarate reductase flavoprotein, catalytic domain"/>
    <property type="match status" value="1"/>
</dbReference>
<dbReference type="GO" id="GO:0008734">
    <property type="term" value="F:L-aspartate oxidase activity"/>
    <property type="evidence" value="ECO:0007669"/>
    <property type="project" value="UniProtKB-EC"/>
</dbReference>
<organism evidence="15 16">
    <name type="scientific">Dethiosulfatibacter aminovorans DSM 17477</name>
    <dbReference type="NCBI Taxonomy" id="1121476"/>
    <lineage>
        <taxon>Bacteria</taxon>
        <taxon>Bacillati</taxon>
        <taxon>Bacillota</taxon>
        <taxon>Tissierellia</taxon>
        <taxon>Dethiosulfatibacter</taxon>
    </lineage>
</organism>
<feature type="domain" description="FAD-dependent oxidoreductase 2 FAD-binding" evidence="13">
    <location>
        <begin position="15"/>
        <end position="240"/>
    </location>
</feature>
<dbReference type="EC" id="1.4.3.16" evidence="4"/>
<dbReference type="Pfam" id="PF00890">
    <property type="entry name" value="FAD_binding_2"/>
    <property type="match status" value="2"/>
</dbReference>
<evidence type="ECO:0000256" key="11">
    <source>
        <dbReference type="ARBA" id="ARBA00048305"/>
    </source>
</evidence>
<evidence type="ECO:0000256" key="1">
    <source>
        <dbReference type="ARBA" id="ARBA00001974"/>
    </source>
</evidence>
<dbReference type="PANTHER" id="PTHR42716">
    <property type="entry name" value="L-ASPARTATE OXIDASE"/>
    <property type="match status" value="1"/>
</dbReference>
<comment type="catalytic activity">
    <reaction evidence="11">
        <text>L-aspartate + O2 = iminosuccinate + H2O2</text>
        <dbReference type="Rhea" id="RHEA:25876"/>
        <dbReference type="ChEBI" id="CHEBI:15379"/>
        <dbReference type="ChEBI" id="CHEBI:16240"/>
        <dbReference type="ChEBI" id="CHEBI:29991"/>
        <dbReference type="ChEBI" id="CHEBI:77875"/>
        <dbReference type="EC" id="1.4.3.16"/>
    </reaction>
    <physiologicalReaction direction="left-to-right" evidence="11">
        <dbReference type="Rhea" id="RHEA:25877"/>
    </physiologicalReaction>
</comment>
<evidence type="ECO:0000256" key="9">
    <source>
        <dbReference type="ARBA" id="ARBA00023002"/>
    </source>
</evidence>
<dbReference type="Proteomes" id="UP000184052">
    <property type="component" value="Unassembled WGS sequence"/>
</dbReference>
<keyword evidence="6" id="KW-0285">Flavoprotein</keyword>
<dbReference type="InterPro" id="IPR005288">
    <property type="entry name" value="NadB"/>
</dbReference>
<dbReference type="RefSeq" id="WP_073048303.1">
    <property type="nucleotide sequence ID" value="NZ_FQZL01000007.1"/>
</dbReference>
<dbReference type="GO" id="GO:0033765">
    <property type="term" value="F:steroid dehydrogenase activity, acting on the CH-CH group of donors"/>
    <property type="evidence" value="ECO:0007669"/>
    <property type="project" value="UniProtKB-ARBA"/>
</dbReference>
<evidence type="ECO:0000256" key="2">
    <source>
        <dbReference type="ARBA" id="ARBA00004950"/>
    </source>
</evidence>
<evidence type="ECO:0000256" key="5">
    <source>
        <dbReference type="ARBA" id="ARBA00021901"/>
    </source>
</evidence>
<evidence type="ECO:0000313" key="15">
    <source>
        <dbReference type="EMBL" id="SHI80909.1"/>
    </source>
</evidence>
<accession>A0A1M6E6A5</accession>
<dbReference type="GO" id="GO:0009435">
    <property type="term" value="P:NAD+ biosynthetic process"/>
    <property type="evidence" value="ECO:0007669"/>
    <property type="project" value="InterPro"/>
</dbReference>
<dbReference type="InterPro" id="IPR027477">
    <property type="entry name" value="Succ_DH/fumarate_Rdtase_cat_sf"/>
</dbReference>
<proteinExistence type="inferred from homology"/>
<evidence type="ECO:0000256" key="6">
    <source>
        <dbReference type="ARBA" id="ARBA00022630"/>
    </source>
</evidence>
<name>A0A1M6E6A5_9FIRM</name>
<evidence type="ECO:0000259" key="13">
    <source>
        <dbReference type="Pfam" id="PF00890"/>
    </source>
</evidence>
<feature type="domain" description="Fumarate reductase/succinate dehydrogenase flavoprotein-like C-terminal" evidence="14">
    <location>
        <begin position="436"/>
        <end position="525"/>
    </location>
</feature>
<dbReference type="OrthoDB" id="9806724at2"/>
<gene>
    <name evidence="15" type="ORF">SAMN02745751_01080</name>
</gene>
<dbReference type="SUPFAM" id="SSF46977">
    <property type="entry name" value="Succinate dehydrogenase/fumarate reductase flavoprotein C-terminal domain"/>
    <property type="match status" value="1"/>
</dbReference>
<protein>
    <recommendedName>
        <fullName evidence="5">L-aspartate oxidase</fullName>
        <ecNumber evidence="4">1.4.3.16</ecNumber>
    </recommendedName>
    <alternativeName>
        <fullName evidence="10">Quinolinate synthase B</fullName>
    </alternativeName>
</protein>
<evidence type="ECO:0000256" key="7">
    <source>
        <dbReference type="ARBA" id="ARBA00022642"/>
    </source>
</evidence>
<dbReference type="InterPro" id="IPR037099">
    <property type="entry name" value="Fum_R/Succ_DH_flav-like_C_sf"/>
</dbReference>
<dbReference type="PRINTS" id="PR00411">
    <property type="entry name" value="PNDRDTASEI"/>
</dbReference>
<comment type="pathway">
    <text evidence="2">Cofactor biosynthesis; NAD(+) biosynthesis; iminoaspartate from L-aspartate (oxidase route): step 1/1.</text>
</comment>
<dbReference type="Gene3D" id="1.20.58.100">
    <property type="entry name" value="Fumarate reductase/succinate dehydrogenase flavoprotein-like, C-terminal domain"/>
    <property type="match status" value="1"/>
</dbReference>
<feature type="domain" description="FAD-dependent oxidoreductase 2 FAD-binding" evidence="13">
    <location>
        <begin position="344"/>
        <end position="388"/>
    </location>
</feature>
<dbReference type="AlphaFoldDB" id="A0A1M6E6A5"/>
<keyword evidence="16" id="KW-1185">Reference proteome</keyword>
<evidence type="ECO:0000256" key="4">
    <source>
        <dbReference type="ARBA" id="ARBA00012173"/>
    </source>
</evidence>
<dbReference type="PIRSF" id="PIRSF000171">
    <property type="entry name" value="SDHA_APRA_LASPO"/>
    <property type="match status" value="1"/>
</dbReference>
<sequence length="537" mass="59994">MRLEIRMSRQENTEVLVIGAGLAGMSAALEADKAGSEVIIAVSSTLCSGSSFYPGTWGLGMVAPQDEEDKKNFVEVITEVGCGMNDIRLSEVLIDHIGEDIEALEEMGVTFKKPETSAYDETLIPCFDRKYRKWYGYLFETAKPAFKDRIESSAIKVLEHTEIFKIIPFKNHYLALAFWNGEVIGIAAKSVVIATGGIGGLYEHRLNTDDITGAGQAMAFDLGCELVNVEFMQFIPGFIEPSYKTIINERALKLAQILSKDGRIIIDDLEVLDERSGHGPFTTRLPSQKFDIEIFEEYLRTGEDKCVKMQYKVSNMSQEGLMIRDYFKWLKEKKKVDASEDIFILPFMHAANGGIKIDEKAATTVPGIFAAGEVTGGMHGADRIGGLSTANGLVFGKIAGREASKYAKKMDPVAAEEQSINIDSIHIVEGHDAVDEIRKLMYRYGSIIRTEKGLECALEAIDAMEKQIREGEECDLKQGLMVTHSILMAKILLKSMLLRKESRGSHYRKDYPEQSEDYDKALIMFKDEKGEIGYKWR</sequence>
<keyword evidence="8" id="KW-0274">FAD</keyword>
<dbReference type="InterPro" id="IPR015939">
    <property type="entry name" value="Fum_Rdtase/Succ_DH_flav-like_C"/>
</dbReference>
<dbReference type="InterPro" id="IPR003953">
    <property type="entry name" value="FAD-dep_OxRdtase_2_FAD-bd"/>
</dbReference>
<keyword evidence="7" id="KW-0662">Pyridine nucleotide biosynthesis</keyword>
<dbReference type="PRINTS" id="PR00368">
    <property type="entry name" value="FADPNR"/>
</dbReference>
<evidence type="ECO:0000256" key="12">
    <source>
        <dbReference type="PIRSR" id="PIRSR000171-1"/>
    </source>
</evidence>
<comment type="cofactor">
    <cofactor evidence="1">
        <name>FAD</name>
        <dbReference type="ChEBI" id="CHEBI:57692"/>
    </cofactor>
</comment>
<keyword evidence="9" id="KW-0560">Oxidoreductase</keyword>